<dbReference type="AlphaFoldDB" id="A0A445BB12"/>
<keyword evidence="4" id="KW-1185">Reference proteome</keyword>
<reference evidence="3 4" key="1">
    <citation type="submission" date="2019-01" db="EMBL/GenBank/DDBJ databases">
        <title>Sequencing of cultivated peanut Arachis hypogaea provides insights into genome evolution and oil improvement.</title>
        <authorList>
            <person name="Chen X."/>
        </authorList>
    </citation>
    <scope>NUCLEOTIDE SEQUENCE [LARGE SCALE GENOMIC DNA]</scope>
    <source>
        <strain evidence="4">cv. Fuhuasheng</strain>
        <tissue evidence="3">Leaves</tissue>
    </source>
</reference>
<proteinExistence type="predicted"/>
<keyword evidence="1" id="KW-0732">Signal</keyword>
<dbReference type="Gramene" id="arahy.Tifrunner.gnm2.ann2.Ah10g047000.1">
    <property type="protein sequence ID" value="arahy.Tifrunner.gnm2.ann2.Ah10g047000.1-CDS"/>
    <property type="gene ID" value="arahy.Tifrunner.gnm2.ann2.Ah10g047000"/>
</dbReference>
<gene>
    <name evidence="3" type="ORF">Ahy_A10g050941</name>
</gene>
<accession>A0A445BB12</accession>
<evidence type="ECO:0000313" key="3">
    <source>
        <dbReference type="EMBL" id="RYR35839.1"/>
    </source>
</evidence>
<feature type="chain" id="PRO_5019428402" description="SCP domain-containing protein" evidence="1">
    <location>
        <begin position="21"/>
        <end position="135"/>
    </location>
</feature>
<dbReference type="SMART" id="SM00198">
    <property type="entry name" value="SCP"/>
    <property type="match status" value="1"/>
</dbReference>
<dbReference type="PANTHER" id="PTHR10334">
    <property type="entry name" value="CYSTEINE-RICH SECRETORY PROTEIN-RELATED"/>
    <property type="match status" value="1"/>
</dbReference>
<dbReference type="InterPro" id="IPR014044">
    <property type="entry name" value="CAP_dom"/>
</dbReference>
<dbReference type="Proteomes" id="UP000289738">
    <property type="component" value="Chromosome A10"/>
</dbReference>
<dbReference type="EMBL" id="SDMP01000010">
    <property type="protein sequence ID" value="RYR35839.1"/>
    <property type="molecule type" value="Genomic_DNA"/>
</dbReference>
<dbReference type="InterPro" id="IPR035940">
    <property type="entry name" value="CAP_sf"/>
</dbReference>
<feature type="signal peptide" evidence="1">
    <location>
        <begin position="1"/>
        <end position="20"/>
    </location>
</feature>
<evidence type="ECO:0000313" key="4">
    <source>
        <dbReference type="Proteomes" id="UP000289738"/>
    </source>
</evidence>
<dbReference type="Gene3D" id="3.40.33.10">
    <property type="entry name" value="CAP"/>
    <property type="match status" value="1"/>
</dbReference>
<dbReference type="STRING" id="3818.A0A445BB12"/>
<dbReference type="SMR" id="A0A445BB12"/>
<comment type="caution">
    <text evidence="3">The sequence shown here is derived from an EMBL/GenBank/DDBJ whole genome shotgun (WGS) entry which is preliminary data.</text>
</comment>
<organism evidence="3 4">
    <name type="scientific">Arachis hypogaea</name>
    <name type="common">Peanut</name>
    <dbReference type="NCBI Taxonomy" id="3818"/>
    <lineage>
        <taxon>Eukaryota</taxon>
        <taxon>Viridiplantae</taxon>
        <taxon>Streptophyta</taxon>
        <taxon>Embryophyta</taxon>
        <taxon>Tracheophyta</taxon>
        <taxon>Spermatophyta</taxon>
        <taxon>Magnoliopsida</taxon>
        <taxon>eudicotyledons</taxon>
        <taxon>Gunneridae</taxon>
        <taxon>Pentapetalae</taxon>
        <taxon>rosids</taxon>
        <taxon>fabids</taxon>
        <taxon>Fabales</taxon>
        <taxon>Fabaceae</taxon>
        <taxon>Papilionoideae</taxon>
        <taxon>50 kb inversion clade</taxon>
        <taxon>dalbergioids sensu lato</taxon>
        <taxon>Dalbergieae</taxon>
        <taxon>Pterocarpus clade</taxon>
        <taxon>Arachis</taxon>
    </lineage>
</organism>
<dbReference type="SUPFAM" id="SSF55797">
    <property type="entry name" value="PR-1-like"/>
    <property type="match status" value="1"/>
</dbReference>
<evidence type="ECO:0000259" key="2">
    <source>
        <dbReference type="SMART" id="SM00198"/>
    </source>
</evidence>
<dbReference type="PRINTS" id="PR00837">
    <property type="entry name" value="V5TPXLIKE"/>
</dbReference>
<sequence length="135" mass="15378">MEKFLKIWVVIISFITHNDARVEIGVKPLKWDPQLASHAHEFVKKYIFDCKKGVYDVTSVDAVNGWLTQKTNYDYKFNSCIDGTHNCVLYAQIVWGAATSLGCARIQCRNYGGILITCFDYPSSHFPGQNPFVIH</sequence>
<dbReference type="Pfam" id="PF00188">
    <property type="entry name" value="CAP"/>
    <property type="match status" value="1"/>
</dbReference>
<name>A0A445BB12_ARAHY</name>
<evidence type="ECO:0000256" key="1">
    <source>
        <dbReference type="SAM" id="SignalP"/>
    </source>
</evidence>
<feature type="domain" description="SCP" evidence="2">
    <location>
        <begin position="9"/>
        <end position="128"/>
    </location>
</feature>
<protein>
    <recommendedName>
        <fullName evidence="2">SCP domain-containing protein</fullName>
    </recommendedName>
</protein>
<dbReference type="InterPro" id="IPR001283">
    <property type="entry name" value="CRISP-related"/>
</dbReference>